<dbReference type="Proteomes" id="UP001152320">
    <property type="component" value="Chromosome 7"/>
</dbReference>
<sequence length="369" mass="39725">MSSIIMKKKKFKFSVELELVELSSVPLVNAVLFGKIRLLDGGSLSQLSSREAVQDHMVHWGQKFKFNCRMSASASTGVLEPCLCRVSIRKELKGGKSYMKCGFVNVNLAEYAGSGSMTRRYLLEGYDSSNRQDNSILKVSVEMTLLSGDPLFKAPDVKSLSLPGEGTSDPLGLATLRADEGNRGGSAVLSNVGAGSSGRSGGQKNRTNLLTSALVSTPDSDAPLDESFEQSHSRTSSYNSQQSKGSAYSLTNSNTSSNPEHSSSATSLTDQASDKDGPSRDSWRGTAERRRKHAEEQQKARRVDDTRVDADEVIEGLISGQDFSDTSQGASDQGLQLYIAKDGSTALGSNHLKSRMSAGTFQQVVIDKR</sequence>
<protein>
    <recommendedName>
        <fullName evidence="3">C2 NT-type domain-containing protein</fullName>
    </recommendedName>
</protein>
<keyword evidence="5" id="KW-1185">Reference proteome</keyword>
<feature type="compositionally biased region" description="Basic and acidic residues" evidence="2">
    <location>
        <begin position="272"/>
        <end position="305"/>
    </location>
</feature>
<proteinExistence type="inferred from homology"/>
<evidence type="ECO:0000259" key="3">
    <source>
        <dbReference type="PROSITE" id="PS51840"/>
    </source>
</evidence>
<comment type="caution">
    <text evidence="4">The sequence shown here is derived from an EMBL/GenBank/DDBJ whole genome shotgun (WGS) entry which is preliminary data.</text>
</comment>
<reference evidence="4" key="1">
    <citation type="submission" date="2021-10" db="EMBL/GenBank/DDBJ databases">
        <title>Tropical sea cucumber genome reveals ecological adaptation and Cuvierian tubules defense mechanism.</title>
        <authorList>
            <person name="Chen T."/>
        </authorList>
    </citation>
    <scope>NUCLEOTIDE SEQUENCE</scope>
    <source>
        <strain evidence="4">Nanhai2018</strain>
        <tissue evidence="4">Muscle</tissue>
    </source>
</reference>
<evidence type="ECO:0000256" key="2">
    <source>
        <dbReference type="SAM" id="MobiDB-lite"/>
    </source>
</evidence>
<dbReference type="AlphaFoldDB" id="A0A9Q1C702"/>
<dbReference type="PROSITE" id="PS51840">
    <property type="entry name" value="C2_NT"/>
    <property type="match status" value="1"/>
</dbReference>
<dbReference type="EMBL" id="JAIZAY010000007">
    <property type="protein sequence ID" value="KAJ8039532.1"/>
    <property type="molecule type" value="Genomic_DNA"/>
</dbReference>
<dbReference type="PANTHER" id="PTHR21456:SF1">
    <property type="entry name" value="C2 NT-TYPE DOMAIN-CONTAINING PROTEIN"/>
    <property type="match status" value="1"/>
</dbReference>
<feature type="domain" description="C2 NT-type" evidence="3">
    <location>
        <begin position="3"/>
        <end position="145"/>
    </location>
</feature>
<comment type="similarity">
    <text evidence="1">Belongs to the EEIG family.</text>
</comment>
<dbReference type="PANTHER" id="PTHR21456">
    <property type="entry name" value="FAMILY WITH SEQUENCE SIMILARITY 102"/>
    <property type="match status" value="1"/>
</dbReference>
<dbReference type="Pfam" id="PF10358">
    <property type="entry name" value="NT-C2"/>
    <property type="match status" value="1"/>
</dbReference>
<feature type="compositionally biased region" description="Low complexity" evidence="2">
    <location>
        <begin position="251"/>
        <end position="267"/>
    </location>
</feature>
<gene>
    <name evidence="4" type="ORF">HOLleu_17282</name>
</gene>
<dbReference type="InterPro" id="IPR039931">
    <property type="entry name" value="EEIG1/2-like"/>
</dbReference>
<evidence type="ECO:0000313" key="4">
    <source>
        <dbReference type="EMBL" id="KAJ8039532.1"/>
    </source>
</evidence>
<feature type="region of interest" description="Disordered" evidence="2">
    <location>
        <begin position="157"/>
        <end position="305"/>
    </location>
</feature>
<evidence type="ECO:0000313" key="5">
    <source>
        <dbReference type="Proteomes" id="UP001152320"/>
    </source>
</evidence>
<feature type="compositionally biased region" description="Polar residues" evidence="2">
    <location>
        <begin position="233"/>
        <end position="250"/>
    </location>
</feature>
<organism evidence="4 5">
    <name type="scientific">Holothuria leucospilota</name>
    <name type="common">Black long sea cucumber</name>
    <name type="synonym">Mertensiothuria leucospilota</name>
    <dbReference type="NCBI Taxonomy" id="206669"/>
    <lineage>
        <taxon>Eukaryota</taxon>
        <taxon>Metazoa</taxon>
        <taxon>Echinodermata</taxon>
        <taxon>Eleutherozoa</taxon>
        <taxon>Echinozoa</taxon>
        <taxon>Holothuroidea</taxon>
        <taxon>Aspidochirotacea</taxon>
        <taxon>Aspidochirotida</taxon>
        <taxon>Holothuriidae</taxon>
        <taxon>Holothuria</taxon>
    </lineage>
</organism>
<evidence type="ECO:0000256" key="1">
    <source>
        <dbReference type="ARBA" id="ARBA00034780"/>
    </source>
</evidence>
<accession>A0A9Q1C702</accession>
<dbReference type="OrthoDB" id="3365224at2759"/>
<feature type="compositionally biased region" description="Polar residues" evidence="2">
    <location>
        <begin position="202"/>
        <end position="219"/>
    </location>
</feature>
<name>A0A9Q1C702_HOLLE</name>
<dbReference type="InterPro" id="IPR019448">
    <property type="entry name" value="NT-C2"/>
</dbReference>